<keyword evidence="1" id="KW-1133">Transmembrane helix</keyword>
<keyword evidence="5" id="KW-1185">Reference proteome</keyword>
<accession>A0A1H2RBH7</accession>
<evidence type="ECO:0000313" key="5">
    <source>
        <dbReference type="Proteomes" id="UP000182944"/>
    </source>
</evidence>
<proteinExistence type="predicted"/>
<feature type="transmembrane region" description="Helical" evidence="1">
    <location>
        <begin position="115"/>
        <end position="134"/>
    </location>
</feature>
<name>A0A1H2RBH7_9RHOB</name>
<dbReference type="AlphaFoldDB" id="A0A1H2RBH7"/>
<dbReference type="OrthoDB" id="4397445at2"/>
<dbReference type="PIRSF" id="PIRSF007542">
    <property type="entry name" value="UCP007542"/>
    <property type="match status" value="1"/>
</dbReference>
<dbReference type="ESTHER" id="9rhob-a0a1h2rbh7">
    <property type="family name" value="Abhydrolase_9"/>
</dbReference>
<organism evidence="4 5">
    <name type="scientific">Paracoccus sanguinis</name>
    <dbReference type="NCBI Taxonomy" id="1545044"/>
    <lineage>
        <taxon>Bacteria</taxon>
        <taxon>Pseudomonadati</taxon>
        <taxon>Pseudomonadota</taxon>
        <taxon>Alphaproteobacteria</taxon>
        <taxon>Rhodobacterales</taxon>
        <taxon>Paracoccaceae</taxon>
        <taxon>Paracoccus</taxon>
    </lineage>
</organism>
<dbReference type="RefSeq" id="WP_036730983.1">
    <property type="nucleotide sequence ID" value="NZ_FNNA01000001.1"/>
</dbReference>
<dbReference type="EMBL" id="FNNA01000001">
    <property type="protein sequence ID" value="SDW16558.1"/>
    <property type="molecule type" value="Genomic_DNA"/>
</dbReference>
<dbReference type="Proteomes" id="UP000182944">
    <property type="component" value="Unassembled WGS sequence"/>
</dbReference>
<dbReference type="InterPro" id="IPR027787">
    <property type="entry name" value="Alpha/beta-hydrolase_catalytic"/>
</dbReference>
<keyword evidence="1" id="KW-0472">Membrane</keyword>
<feature type="transmembrane region" description="Helical" evidence="1">
    <location>
        <begin position="74"/>
        <end position="95"/>
    </location>
</feature>
<keyword evidence="1" id="KW-0812">Transmembrane</keyword>
<dbReference type="Pfam" id="PF15420">
    <property type="entry name" value="Abhydrolase_9_N"/>
    <property type="match status" value="1"/>
</dbReference>
<protein>
    <submittedName>
        <fullName evidence="4">Uncharacterized membrane protein</fullName>
    </submittedName>
</protein>
<gene>
    <name evidence="4" type="ORF">SAMN05444276_101279</name>
</gene>
<evidence type="ECO:0000259" key="3">
    <source>
        <dbReference type="Pfam" id="PF15420"/>
    </source>
</evidence>
<sequence length="550" mass="59251">MNLRKPLGLAMLPLLFGLLFFAASLTPSLIPRSWQVQGALGGLVAALGYLIARFWLSLWRALMLPELRGRAADVAHAVLAAPVLAALAVCLAQAGEWQNGIRTRMGMAPIETIQSLPMLALAITVFTVLMLAGLMIRLSFDAVRQRLARHMHSRTADVAGLLLVLIALLIVTRDGVLDRVIAGLDASYTAAQALFDTAPPPPADPALPGSAASGIDWAAMGQPGRDFVTGGPSAEAIAAFSGRPALRPVRVYVGLAQDEDPAIRARIALEELKRVGGFDRKVLVVALPTGTGWLDPGSFDVLEYMHNGDVATVAAQYSYLQSPLALLLETNSGLEQATALIRTIHAYWRSLPREMRPRLYIHGLSLGAWASMHGTDLFALLDEPIDGAFWTGSPFPSGFWAEATAARDPGSPHVMPVVGDGRLIRFASHLRDAGGPEGWGPMRLMFLQYPSDPIVFYEPASFWRAPAWMREPPAPDVSPELRFVPVVTQFQLALDMALATTAPAGYGHSYYAPDYVGPWAAVTAPEGWTAADSDRLARHCDRGFQQGCPD</sequence>
<evidence type="ECO:0000259" key="2">
    <source>
        <dbReference type="Pfam" id="PF10081"/>
    </source>
</evidence>
<dbReference type="Pfam" id="PF10081">
    <property type="entry name" value="Abhydrolase_9"/>
    <property type="match status" value="1"/>
</dbReference>
<evidence type="ECO:0000313" key="4">
    <source>
        <dbReference type="EMBL" id="SDW16558.1"/>
    </source>
</evidence>
<feature type="transmembrane region" description="Helical" evidence="1">
    <location>
        <begin position="155"/>
        <end position="172"/>
    </location>
</feature>
<feature type="domain" description="Alpha/beta-hydrolase N-terminal" evidence="3">
    <location>
        <begin position="25"/>
        <end position="232"/>
    </location>
</feature>
<feature type="transmembrane region" description="Helical" evidence="1">
    <location>
        <begin position="38"/>
        <end position="62"/>
    </location>
</feature>
<reference evidence="5" key="1">
    <citation type="submission" date="2016-10" db="EMBL/GenBank/DDBJ databases">
        <authorList>
            <person name="Varghese N."/>
            <person name="Submissions S."/>
        </authorList>
    </citation>
    <scope>NUCLEOTIDE SEQUENCE [LARGE SCALE GENOMIC DNA]</scope>
    <source>
        <strain evidence="5">DSM 29303</strain>
    </source>
</reference>
<evidence type="ECO:0000256" key="1">
    <source>
        <dbReference type="SAM" id="Phobius"/>
    </source>
</evidence>
<dbReference type="InterPro" id="IPR027788">
    <property type="entry name" value="Alpha/beta-hydrolase_N_dom"/>
</dbReference>
<feature type="domain" description="Alpha/beta-hydrolase catalytic" evidence="2">
    <location>
        <begin position="249"/>
        <end position="536"/>
    </location>
</feature>
<dbReference type="InterPro" id="IPR012037">
    <property type="entry name" value="Alpha/beta-hydrolase_fam"/>
</dbReference>